<accession>G3GYZ3</accession>
<dbReference type="InParanoid" id="G3GYZ3"/>
<protein>
    <submittedName>
        <fullName evidence="2">Uncharacterized protein</fullName>
    </submittedName>
</protein>
<proteinExistence type="predicted"/>
<feature type="compositionally biased region" description="Basic and acidic residues" evidence="1">
    <location>
        <begin position="41"/>
        <end position="60"/>
    </location>
</feature>
<organism evidence="2 3">
    <name type="scientific">Cricetulus griseus</name>
    <name type="common">Chinese hamster</name>
    <name type="synonym">Cricetulus barabensis griseus</name>
    <dbReference type="NCBI Taxonomy" id="10029"/>
    <lineage>
        <taxon>Eukaryota</taxon>
        <taxon>Metazoa</taxon>
        <taxon>Chordata</taxon>
        <taxon>Craniata</taxon>
        <taxon>Vertebrata</taxon>
        <taxon>Euteleostomi</taxon>
        <taxon>Mammalia</taxon>
        <taxon>Eutheria</taxon>
        <taxon>Euarchontoglires</taxon>
        <taxon>Glires</taxon>
        <taxon>Rodentia</taxon>
        <taxon>Myomorpha</taxon>
        <taxon>Muroidea</taxon>
        <taxon>Cricetidae</taxon>
        <taxon>Cricetinae</taxon>
        <taxon>Cricetulus</taxon>
    </lineage>
</organism>
<evidence type="ECO:0000256" key="1">
    <source>
        <dbReference type="SAM" id="MobiDB-lite"/>
    </source>
</evidence>
<reference evidence="3" key="1">
    <citation type="journal article" date="2011" name="Nat. Biotechnol.">
        <title>The genomic sequence of the Chinese hamster ovary (CHO)-K1 cell line.</title>
        <authorList>
            <person name="Xu X."/>
            <person name="Nagarajan H."/>
            <person name="Lewis N.E."/>
            <person name="Pan S."/>
            <person name="Cai Z."/>
            <person name="Liu X."/>
            <person name="Chen W."/>
            <person name="Xie M."/>
            <person name="Wang W."/>
            <person name="Hammond S."/>
            <person name="Andersen M.R."/>
            <person name="Neff N."/>
            <person name="Passarelli B."/>
            <person name="Koh W."/>
            <person name="Fan H.C."/>
            <person name="Wang J."/>
            <person name="Gui Y."/>
            <person name="Lee K.H."/>
            <person name="Betenbaugh M.J."/>
            <person name="Quake S.R."/>
            <person name="Famili I."/>
            <person name="Palsson B.O."/>
            <person name="Wang J."/>
        </authorList>
    </citation>
    <scope>NUCLEOTIDE SEQUENCE [LARGE SCALE GENOMIC DNA]</scope>
    <source>
        <strain evidence="3">CHO K1 cell line</strain>
    </source>
</reference>
<feature type="region of interest" description="Disordered" evidence="1">
    <location>
        <begin position="1"/>
        <end position="68"/>
    </location>
</feature>
<evidence type="ECO:0000313" key="2">
    <source>
        <dbReference type="EMBL" id="EGV94210.1"/>
    </source>
</evidence>
<dbReference type="Proteomes" id="UP000001075">
    <property type="component" value="Unassembled WGS sequence"/>
</dbReference>
<sequence length="68" mass="7356">MEKGGFSCSLPGSCSKGGDPGLENSSKKGEWVFSGHYKVNQGEKDAPMDDEAHDHSDHVHSQLPSNHF</sequence>
<evidence type="ECO:0000313" key="3">
    <source>
        <dbReference type="Proteomes" id="UP000001075"/>
    </source>
</evidence>
<name>G3GYZ3_CRIGR</name>
<gene>
    <name evidence="2" type="ORF">I79_003043</name>
</gene>
<dbReference type="AlphaFoldDB" id="G3GYZ3"/>
<dbReference type="EMBL" id="JH000070">
    <property type="protein sequence ID" value="EGV94210.1"/>
    <property type="molecule type" value="Genomic_DNA"/>
</dbReference>